<dbReference type="AlphaFoldDB" id="A0AAD3SB96"/>
<feature type="compositionally biased region" description="Polar residues" evidence="1">
    <location>
        <begin position="215"/>
        <end position="227"/>
    </location>
</feature>
<accession>A0AAD3SB96</accession>
<reference evidence="2" key="1">
    <citation type="submission" date="2023-05" db="EMBL/GenBank/DDBJ databases">
        <title>Nepenthes gracilis genome sequencing.</title>
        <authorList>
            <person name="Fukushima K."/>
        </authorList>
    </citation>
    <scope>NUCLEOTIDE SEQUENCE</scope>
    <source>
        <strain evidence="2">SING2019-196</strain>
    </source>
</reference>
<feature type="compositionally biased region" description="Basic and acidic residues" evidence="1">
    <location>
        <begin position="100"/>
        <end position="117"/>
    </location>
</feature>
<dbReference type="EMBL" id="BSYO01000008">
    <property type="protein sequence ID" value="GMH08045.1"/>
    <property type="molecule type" value="Genomic_DNA"/>
</dbReference>
<dbReference type="Proteomes" id="UP001279734">
    <property type="component" value="Unassembled WGS sequence"/>
</dbReference>
<gene>
    <name evidence="2" type="ORF">Nepgr_009885</name>
</gene>
<organism evidence="2 3">
    <name type="scientific">Nepenthes gracilis</name>
    <name type="common">Slender pitcher plant</name>
    <dbReference type="NCBI Taxonomy" id="150966"/>
    <lineage>
        <taxon>Eukaryota</taxon>
        <taxon>Viridiplantae</taxon>
        <taxon>Streptophyta</taxon>
        <taxon>Embryophyta</taxon>
        <taxon>Tracheophyta</taxon>
        <taxon>Spermatophyta</taxon>
        <taxon>Magnoliopsida</taxon>
        <taxon>eudicotyledons</taxon>
        <taxon>Gunneridae</taxon>
        <taxon>Pentapetalae</taxon>
        <taxon>Caryophyllales</taxon>
        <taxon>Nepenthaceae</taxon>
        <taxon>Nepenthes</taxon>
    </lineage>
</organism>
<evidence type="ECO:0000313" key="3">
    <source>
        <dbReference type="Proteomes" id="UP001279734"/>
    </source>
</evidence>
<feature type="compositionally biased region" description="Basic and acidic residues" evidence="1">
    <location>
        <begin position="240"/>
        <end position="301"/>
    </location>
</feature>
<feature type="region of interest" description="Disordered" evidence="1">
    <location>
        <begin position="1"/>
        <end position="138"/>
    </location>
</feature>
<keyword evidence="3" id="KW-1185">Reference proteome</keyword>
<sequence length="512" mass="58581">MSRCFPFPPPGYEKKARTIDPDLLRKEKHQEKKHKREKRDKEKKEGKEKREKEDKEKKDKKEKHRDKKKDRNKDENNFLSGTNRHSGQSDGSNGENFTAKSRDTAKDKSIALDDRRIAGKPPAHNGVELSQNNHQATETKDLVYVQECHSWTTNEERRASNQMLEKHAGEGRRKIEGIVPLAGKNMAALVHGTKRNQDKKKANDGNEDMKIWTRPSGNALAQNSAGMAQNRAEGMAKPMENIDLRVDKKEKDREKEADHKEEDKRRDKDRDKTSKKDKDREKEKKNDKEKKVKQSEHRQIEQLRTNDNSTSDIEQSRVGIPPGVQNNRLHPNESDYENIRKRKELVPNVVVHEVDVRPNKMARTLASSCPLTENGRSLEPCQTPIIFDSVVQRAPGSIKANSKEPKRNGTIDAHLFRRSSQATAHADQNAETSRNPPHPDTKYLSQVLSVPKMDEWSGFDDQEWLGGSGHSKWRNPKLETRDVSEAPAPQVWAEALKIESADVIALPYVNPY</sequence>
<feature type="region of interest" description="Disordered" evidence="1">
    <location>
        <begin position="190"/>
        <end position="333"/>
    </location>
</feature>
<dbReference type="PANTHER" id="PTHR34660:SF3">
    <property type="entry name" value="RRM DOMAIN-CONTAINING PROTEIN"/>
    <property type="match status" value="1"/>
</dbReference>
<feature type="compositionally biased region" description="Polar residues" evidence="1">
    <location>
        <begin position="302"/>
        <end position="313"/>
    </location>
</feature>
<feature type="compositionally biased region" description="Polar residues" evidence="1">
    <location>
        <begin position="77"/>
        <end position="99"/>
    </location>
</feature>
<evidence type="ECO:0000256" key="1">
    <source>
        <dbReference type="SAM" id="MobiDB-lite"/>
    </source>
</evidence>
<evidence type="ECO:0008006" key="4">
    <source>
        <dbReference type="Google" id="ProtNLM"/>
    </source>
</evidence>
<feature type="compositionally biased region" description="Basic and acidic residues" evidence="1">
    <location>
        <begin position="195"/>
        <end position="211"/>
    </location>
</feature>
<proteinExistence type="predicted"/>
<feature type="compositionally biased region" description="Basic and acidic residues" evidence="1">
    <location>
        <begin position="12"/>
        <end position="30"/>
    </location>
</feature>
<evidence type="ECO:0000313" key="2">
    <source>
        <dbReference type="EMBL" id="GMH08045.1"/>
    </source>
</evidence>
<dbReference type="PANTHER" id="PTHR34660">
    <property type="entry name" value="MYB-LIKE PROTEIN X"/>
    <property type="match status" value="1"/>
</dbReference>
<comment type="caution">
    <text evidence="2">The sequence shown here is derived from an EMBL/GenBank/DDBJ whole genome shotgun (WGS) entry which is preliminary data.</text>
</comment>
<name>A0AAD3SB96_NEPGR</name>
<protein>
    <recommendedName>
        <fullName evidence="4">Myb-like protein X</fullName>
    </recommendedName>
</protein>
<feature type="compositionally biased region" description="Basic and acidic residues" evidence="1">
    <location>
        <begin position="39"/>
        <end position="59"/>
    </location>
</feature>
<feature type="compositionally biased region" description="Pro residues" evidence="1">
    <location>
        <begin position="1"/>
        <end position="11"/>
    </location>
</feature>
<feature type="region of interest" description="Disordered" evidence="1">
    <location>
        <begin position="419"/>
        <end position="442"/>
    </location>
</feature>